<dbReference type="PANTHER" id="PTHR31459:SF19">
    <property type="entry name" value="DESICCATION-RELATED PROTEIN LEA14-RELATED"/>
    <property type="match status" value="1"/>
</dbReference>
<dbReference type="InterPro" id="IPR045043">
    <property type="entry name" value="Lea14-like"/>
</dbReference>
<dbReference type="FunFam" id="2.60.40.1820:FF:000001">
    <property type="entry name" value="Desiccation protectant protein Lea14-like"/>
    <property type="match status" value="1"/>
</dbReference>
<dbReference type="EMBL" id="EF364563">
    <property type="protein sequence ID" value="ABN14361.1"/>
    <property type="molecule type" value="mRNA"/>
</dbReference>
<dbReference type="Gene3D" id="2.60.40.1820">
    <property type="match status" value="1"/>
</dbReference>
<proteinExistence type="evidence at transcript level"/>
<dbReference type="PANTHER" id="PTHR31459">
    <property type="match status" value="1"/>
</dbReference>
<protein>
    <submittedName>
        <fullName evidence="3">Late embryogenesis abundant protein</fullName>
    </submittedName>
</protein>
<evidence type="ECO:0000259" key="2">
    <source>
        <dbReference type="SMART" id="SM00769"/>
    </source>
</evidence>
<name>A3FA74_9LAMI</name>
<comment type="similarity">
    <text evidence="1">Belongs to the LEA type 2 family.</text>
</comment>
<dbReference type="SUPFAM" id="SSF117070">
    <property type="entry name" value="LEA14-like"/>
    <property type="match status" value="1"/>
</dbReference>
<dbReference type="SMART" id="SM00769">
    <property type="entry name" value="WHy"/>
    <property type="match status" value="1"/>
</dbReference>
<gene>
    <name evidence="3" type="primary">Lb27-45</name>
</gene>
<sequence length="151" mass="16188">MAQLVEKAKNFVAEKVANVEKPKASVDDVDLKDVGRHGITYLAKICVENPYGASIPVGEIKYTLKSAGRVIVSGNIADPGSLKGNDKTMLEPAIKVPHSALVSLIKDVGADMDIDYVLELGLVVDLPVIGNFTIPLSHKGEMKLPTFSDIF</sequence>
<reference evidence="3" key="1">
    <citation type="journal article" date="2008" name="Plant J.">
        <title>Lindernia brevidens: a novel desiccation-tolerant vascular plant, endemic to ancient tropical rainforests.</title>
        <authorList>
            <person name="Phillips J.R."/>
            <person name="Fischer E."/>
            <person name="Baron M."/>
            <person name="van den Dries N."/>
            <person name="Facchinelli F."/>
            <person name="Kutzer M."/>
            <person name="Rahmanzadeh R."/>
            <person name="Remus D."/>
            <person name="Bartels D."/>
        </authorList>
    </citation>
    <scope>NUCLEOTIDE SEQUENCE</scope>
</reference>
<dbReference type="Pfam" id="PF03168">
    <property type="entry name" value="LEA_2"/>
    <property type="match status" value="1"/>
</dbReference>
<evidence type="ECO:0000256" key="1">
    <source>
        <dbReference type="ARBA" id="ARBA00005960"/>
    </source>
</evidence>
<accession>A3FA74</accession>
<dbReference type="InterPro" id="IPR013990">
    <property type="entry name" value="WHy-dom"/>
</dbReference>
<dbReference type="GO" id="GO:0005829">
    <property type="term" value="C:cytosol"/>
    <property type="evidence" value="ECO:0007669"/>
    <property type="project" value="TreeGrafter"/>
</dbReference>
<dbReference type="AlphaFoldDB" id="A3FA74"/>
<organism evidence="3">
    <name type="scientific">Linderniella brevidens</name>
    <dbReference type="NCBI Taxonomy" id="263965"/>
    <lineage>
        <taxon>Eukaryota</taxon>
        <taxon>Viridiplantae</taxon>
        <taxon>Streptophyta</taxon>
        <taxon>Embryophyta</taxon>
        <taxon>Tracheophyta</taxon>
        <taxon>Spermatophyta</taxon>
        <taxon>Magnoliopsida</taxon>
        <taxon>eudicotyledons</taxon>
        <taxon>Gunneridae</taxon>
        <taxon>Pentapetalae</taxon>
        <taxon>asterids</taxon>
        <taxon>lamiids</taxon>
        <taxon>Lamiales</taxon>
        <taxon>Linderniaceae</taxon>
        <taxon>Linderniella</taxon>
    </lineage>
</organism>
<feature type="domain" description="Water stress and hypersensitive response" evidence="2">
    <location>
        <begin position="24"/>
        <end position="141"/>
    </location>
</feature>
<dbReference type="InterPro" id="IPR004864">
    <property type="entry name" value="LEA_2"/>
</dbReference>
<evidence type="ECO:0000313" key="3">
    <source>
        <dbReference type="EMBL" id="ABN14361.1"/>
    </source>
</evidence>
<dbReference type="GO" id="GO:0009269">
    <property type="term" value="P:response to desiccation"/>
    <property type="evidence" value="ECO:0007669"/>
    <property type="project" value="InterPro"/>
</dbReference>